<keyword evidence="3" id="KW-0862">Zinc</keyword>
<accession>A0A3B6D551</accession>
<dbReference type="Gramene" id="TraesCS2D03G0069400.2">
    <property type="protein sequence ID" value="TraesCS2D03G0069400.2.CDS"/>
    <property type="gene ID" value="TraesCS2D03G0069400"/>
</dbReference>
<keyword evidence="9" id="KW-1185">Reference proteome</keyword>
<organism evidence="8">
    <name type="scientific">Triticum aestivum</name>
    <name type="common">Wheat</name>
    <dbReference type="NCBI Taxonomy" id="4565"/>
    <lineage>
        <taxon>Eukaryota</taxon>
        <taxon>Viridiplantae</taxon>
        <taxon>Streptophyta</taxon>
        <taxon>Embryophyta</taxon>
        <taxon>Tracheophyta</taxon>
        <taxon>Spermatophyta</taxon>
        <taxon>Magnoliopsida</taxon>
        <taxon>Liliopsida</taxon>
        <taxon>Poales</taxon>
        <taxon>Poaceae</taxon>
        <taxon>BOP clade</taxon>
        <taxon>Pooideae</taxon>
        <taxon>Triticodae</taxon>
        <taxon>Triticeae</taxon>
        <taxon>Triticinae</taxon>
        <taxon>Triticum</taxon>
    </lineage>
</organism>
<feature type="region of interest" description="Disordered" evidence="4">
    <location>
        <begin position="186"/>
        <end position="209"/>
    </location>
</feature>
<feature type="transmembrane region" description="Helical" evidence="5">
    <location>
        <begin position="391"/>
        <end position="409"/>
    </location>
</feature>
<evidence type="ECO:0000259" key="7">
    <source>
        <dbReference type="PROSITE" id="PS51292"/>
    </source>
</evidence>
<dbReference type="PANTHER" id="PTHR46158:SF1">
    <property type="entry name" value="RING_U-BOX SUPERFAMILY PROTEIN"/>
    <property type="match status" value="1"/>
</dbReference>
<feature type="chain" id="PRO_5043172725" description="RING-CH-type domain-containing protein" evidence="6">
    <location>
        <begin position="27"/>
        <end position="527"/>
    </location>
</feature>
<evidence type="ECO:0000256" key="3">
    <source>
        <dbReference type="ARBA" id="ARBA00022833"/>
    </source>
</evidence>
<dbReference type="EnsemblPlants" id="TraesCS2D02G037600.3">
    <property type="protein sequence ID" value="TraesCS2D02G037600.3"/>
    <property type="gene ID" value="TraesCS2D02G037600"/>
</dbReference>
<dbReference type="Gramene" id="TraesCS2D02G037600.3">
    <property type="protein sequence ID" value="TraesCS2D02G037600.3"/>
    <property type="gene ID" value="TraesCS2D02G037600"/>
</dbReference>
<feature type="transmembrane region" description="Helical" evidence="5">
    <location>
        <begin position="361"/>
        <end position="379"/>
    </location>
</feature>
<feature type="compositionally biased region" description="Polar residues" evidence="4">
    <location>
        <begin position="497"/>
        <end position="515"/>
    </location>
</feature>
<dbReference type="STRING" id="4565.A0A3B6D551"/>
<keyword evidence="1" id="KW-0479">Metal-binding</keyword>
<name>A0A3B6D551_WHEAT</name>
<feature type="region of interest" description="Disordered" evidence="4">
    <location>
        <begin position="244"/>
        <end position="268"/>
    </location>
</feature>
<keyword evidence="5" id="KW-0812">Transmembrane</keyword>
<keyword evidence="5" id="KW-1133">Transmembrane helix</keyword>
<feature type="transmembrane region" description="Helical" evidence="5">
    <location>
        <begin position="446"/>
        <end position="469"/>
    </location>
</feature>
<dbReference type="OrthoDB" id="435038at2759"/>
<feature type="compositionally biased region" description="Gly residues" evidence="4">
    <location>
        <begin position="56"/>
        <end position="66"/>
    </location>
</feature>
<dbReference type="InterPro" id="IPR013083">
    <property type="entry name" value="Znf_RING/FYVE/PHD"/>
</dbReference>
<dbReference type="Proteomes" id="UP000019116">
    <property type="component" value="Chromosome 2D"/>
</dbReference>
<keyword evidence="6" id="KW-0732">Signal</keyword>
<feature type="region of interest" description="Disordered" evidence="4">
    <location>
        <begin position="480"/>
        <end position="527"/>
    </location>
</feature>
<dbReference type="CDD" id="cd16495">
    <property type="entry name" value="RING_CH-C4HC3_MARCH"/>
    <property type="match status" value="1"/>
</dbReference>
<feature type="region of interest" description="Disordered" evidence="4">
    <location>
        <begin position="40"/>
        <end position="130"/>
    </location>
</feature>
<reference evidence="8" key="2">
    <citation type="submission" date="2018-10" db="UniProtKB">
        <authorList>
            <consortium name="EnsemblPlants"/>
        </authorList>
    </citation>
    <scope>IDENTIFICATION</scope>
</reference>
<evidence type="ECO:0000256" key="5">
    <source>
        <dbReference type="SAM" id="Phobius"/>
    </source>
</evidence>
<feature type="compositionally biased region" description="Polar residues" evidence="4">
    <location>
        <begin position="44"/>
        <end position="55"/>
    </location>
</feature>
<evidence type="ECO:0000256" key="2">
    <source>
        <dbReference type="ARBA" id="ARBA00022771"/>
    </source>
</evidence>
<dbReference type="SMART" id="SM00744">
    <property type="entry name" value="RINGv"/>
    <property type="match status" value="1"/>
</dbReference>
<evidence type="ECO:0000313" key="9">
    <source>
        <dbReference type="Proteomes" id="UP000019116"/>
    </source>
</evidence>
<reference evidence="8" key="1">
    <citation type="submission" date="2018-08" db="EMBL/GenBank/DDBJ databases">
        <authorList>
            <person name="Rossello M."/>
        </authorList>
    </citation>
    <scope>NUCLEOTIDE SEQUENCE [LARGE SCALE GENOMIC DNA]</scope>
    <source>
        <strain evidence="8">cv. Chinese Spring</strain>
    </source>
</reference>
<evidence type="ECO:0000256" key="4">
    <source>
        <dbReference type="SAM" id="MobiDB-lite"/>
    </source>
</evidence>
<dbReference type="PANTHER" id="PTHR46158">
    <property type="entry name" value="OS02G0165000 PROTEIN"/>
    <property type="match status" value="1"/>
</dbReference>
<dbReference type="Pfam" id="PF12906">
    <property type="entry name" value="RINGv"/>
    <property type="match status" value="1"/>
</dbReference>
<dbReference type="AlphaFoldDB" id="A0A3B6D551"/>
<evidence type="ECO:0000256" key="6">
    <source>
        <dbReference type="SAM" id="SignalP"/>
    </source>
</evidence>
<feature type="transmembrane region" description="Helical" evidence="5">
    <location>
        <begin position="421"/>
        <end position="439"/>
    </location>
</feature>
<gene>
    <name evidence="8" type="primary">LOC123051121</name>
</gene>
<feature type="signal peptide" evidence="6">
    <location>
        <begin position="1"/>
        <end position="26"/>
    </location>
</feature>
<dbReference type="GO" id="GO:0008270">
    <property type="term" value="F:zinc ion binding"/>
    <property type="evidence" value="ECO:0007669"/>
    <property type="project" value="UniProtKB-KW"/>
</dbReference>
<dbReference type="PROSITE" id="PS51292">
    <property type="entry name" value="ZF_RING_CH"/>
    <property type="match status" value="1"/>
</dbReference>
<evidence type="ECO:0000313" key="8">
    <source>
        <dbReference type="EnsemblPlants" id="TraesCS2D02G037600.3"/>
    </source>
</evidence>
<evidence type="ECO:0000256" key="1">
    <source>
        <dbReference type="ARBA" id="ARBA00022723"/>
    </source>
</evidence>
<keyword evidence="2" id="KW-0863">Zinc-finger</keyword>
<protein>
    <recommendedName>
        <fullName evidence="7">RING-CH-type domain-containing protein</fullName>
    </recommendedName>
</protein>
<dbReference type="Gene3D" id="3.30.40.10">
    <property type="entry name" value="Zinc/RING finger domain, C3HC4 (zinc finger)"/>
    <property type="match status" value="1"/>
</dbReference>
<dbReference type="SUPFAM" id="SSF57850">
    <property type="entry name" value="RING/U-box"/>
    <property type="match status" value="1"/>
</dbReference>
<proteinExistence type="predicted"/>
<dbReference type="InterPro" id="IPR011016">
    <property type="entry name" value="Znf_RING-CH"/>
</dbReference>
<feature type="domain" description="RING-CH-type" evidence="7">
    <location>
        <begin position="271"/>
        <end position="333"/>
    </location>
</feature>
<sequence length="527" mass="55929">MDSPRMEQVTCLLLLLRIQLIPSCSSFRVLLPLSCCQRPGFSEPESSSTTITNPMQGGGGGGGGGPAPDDQRPKRPPHLSIDIPAASSVPLTPTAAAEAEAVAATPGSNASRTPGSGSGPGKPPAPQRTPSFMLRQTVRSLLPGGGSFKSSVRDYEASLSRLFSGRIARTSSLPAVDHALAASVHAADKTPPSAPAAAADNKTGMHRSQSLPMNMKKFSSAKSIKRMNSLGGVYRVVPSTPRAPAATSNAVPDIVPTEPGAGEGEDDHGEDIAEEEAVCRICMVELSEGGGAMKLECSCRGELALAHTDCALKWFGIKGTRTCEVCKEEVQNLPVTLLRVQSTRAGDASRATGPRYVRYRLWHGTPILVVISILAYFCFLEQLLVAHNGFAALAISLPFSCILGLFSSLTTTSMVARRYVWIYAAIQFLFVVFFTHLFYRYLHLQAVISIILATFAGFGVGMIGNSIIIEVLRWRTMAPAQPRRAHRPRVAQQQAPTSGQPSGEPSATGEGQRSATVDIENPAAPQA</sequence>
<keyword evidence="5" id="KW-0472">Membrane</keyword>
<feature type="compositionally biased region" description="Low complexity" evidence="4">
    <location>
        <begin position="89"/>
        <end position="106"/>
    </location>
</feature>